<feature type="binding site" evidence="3">
    <location>
        <position position="114"/>
    </location>
    <ligand>
        <name>(6S)-5,6,7,8-tetrahydrofolate</name>
        <dbReference type="ChEBI" id="CHEBI:57453"/>
    </ligand>
</feature>
<comment type="subunit">
    <text evidence="3">Homodimer.</text>
</comment>
<dbReference type="GO" id="GO:0004372">
    <property type="term" value="F:glycine hydroxymethyltransferase activity"/>
    <property type="evidence" value="ECO:0007669"/>
    <property type="project" value="UniProtKB-EC"/>
</dbReference>
<dbReference type="UniPathway" id="UPA00193"/>
<dbReference type="GO" id="GO:0030170">
    <property type="term" value="F:pyridoxal phosphate binding"/>
    <property type="evidence" value="ECO:0007669"/>
    <property type="project" value="UniProtKB-UniRule"/>
</dbReference>
<keyword evidence="3 6" id="KW-0808">Transferase</keyword>
<evidence type="ECO:0000313" key="6">
    <source>
        <dbReference type="EMBL" id="RSC10355.1"/>
    </source>
</evidence>
<dbReference type="Pfam" id="PF00464">
    <property type="entry name" value="SHMT"/>
    <property type="match status" value="1"/>
</dbReference>
<comment type="caution">
    <text evidence="3">Lacks conserved residue(s) required for the propagation of feature annotation.</text>
</comment>
<dbReference type="HAMAP" id="MF_00051">
    <property type="entry name" value="SHMT"/>
    <property type="match status" value="1"/>
</dbReference>
<organism evidence="6 7">
    <name type="scientific">Burkholderia cenocepacia</name>
    <dbReference type="NCBI Taxonomy" id="95486"/>
    <lineage>
        <taxon>Bacteria</taxon>
        <taxon>Pseudomonadati</taxon>
        <taxon>Pseudomonadota</taxon>
        <taxon>Betaproteobacteria</taxon>
        <taxon>Burkholderiales</taxon>
        <taxon>Burkholderiaceae</taxon>
        <taxon>Burkholderia</taxon>
        <taxon>Burkholderia cepacia complex</taxon>
    </lineage>
</organism>
<evidence type="ECO:0000256" key="2">
    <source>
        <dbReference type="ARBA" id="ARBA00022898"/>
    </source>
</evidence>
<dbReference type="Gene3D" id="3.90.1150.10">
    <property type="entry name" value="Aspartate Aminotransferase, domain 1"/>
    <property type="match status" value="1"/>
</dbReference>
<evidence type="ECO:0000256" key="3">
    <source>
        <dbReference type="HAMAP-Rule" id="MF_00051"/>
    </source>
</evidence>
<dbReference type="PIRSF" id="PIRSF000412">
    <property type="entry name" value="SHMT"/>
    <property type="match status" value="1"/>
</dbReference>
<dbReference type="InterPro" id="IPR015424">
    <property type="entry name" value="PyrdxlP-dep_Trfase"/>
</dbReference>
<dbReference type="SUPFAM" id="SSF53383">
    <property type="entry name" value="PLP-dependent transferases"/>
    <property type="match status" value="1"/>
</dbReference>
<evidence type="ECO:0000256" key="4">
    <source>
        <dbReference type="PIRSR" id="PIRSR000412-50"/>
    </source>
</evidence>
<protein>
    <recommendedName>
        <fullName evidence="3">Probable serine hydroxymethyltransferase</fullName>
        <shortName evidence="3">SHMT</shortName>
        <shortName evidence="3">Serine methylase</shortName>
        <ecNumber evidence="3">2.1.2.1</ecNumber>
    </recommendedName>
</protein>
<dbReference type="InterPro" id="IPR015421">
    <property type="entry name" value="PyrdxlP-dep_Trfase_major"/>
</dbReference>
<dbReference type="InterPro" id="IPR001085">
    <property type="entry name" value="Ser_HO-MeTrfase"/>
</dbReference>
<evidence type="ECO:0000259" key="5">
    <source>
        <dbReference type="Pfam" id="PF00464"/>
    </source>
</evidence>
<comment type="subcellular location">
    <subcellularLocation>
        <location evidence="3">Cytoplasm</location>
    </subcellularLocation>
</comment>
<dbReference type="InterPro" id="IPR039429">
    <property type="entry name" value="SHMT-like_dom"/>
</dbReference>
<comment type="cofactor">
    <cofactor evidence="1 3 4">
        <name>pyridoxal 5'-phosphate</name>
        <dbReference type="ChEBI" id="CHEBI:597326"/>
    </cofactor>
</comment>
<dbReference type="GO" id="GO:0005829">
    <property type="term" value="C:cytosol"/>
    <property type="evidence" value="ECO:0007669"/>
    <property type="project" value="TreeGrafter"/>
</dbReference>
<dbReference type="GO" id="GO:0008483">
    <property type="term" value="F:transaminase activity"/>
    <property type="evidence" value="ECO:0007669"/>
    <property type="project" value="UniProtKB-KW"/>
</dbReference>
<dbReference type="GO" id="GO:0035999">
    <property type="term" value="P:tetrahydrofolate interconversion"/>
    <property type="evidence" value="ECO:0007669"/>
    <property type="project" value="UniProtKB-UniRule"/>
</dbReference>
<proteinExistence type="inferred from homology"/>
<name>A0A427NS71_9BURK</name>
<accession>A0A427NS71</accession>
<dbReference type="AlphaFoldDB" id="A0A427NS71"/>
<dbReference type="EMBL" id="RKIO01000003">
    <property type="protein sequence ID" value="RSC10355.1"/>
    <property type="molecule type" value="Genomic_DNA"/>
</dbReference>
<keyword evidence="3" id="KW-0963">Cytoplasm</keyword>
<evidence type="ECO:0000313" key="7">
    <source>
        <dbReference type="Proteomes" id="UP000272140"/>
    </source>
</evidence>
<dbReference type="CDD" id="cd00378">
    <property type="entry name" value="SHMT"/>
    <property type="match status" value="1"/>
</dbReference>
<feature type="binding site" evidence="3">
    <location>
        <begin position="118"/>
        <end position="120"/>
    </location>
    <ligand>
        <name>(6S)-5,6,7,8-tetrahydrofolate</name>
        <dbReference type="ChEBI" id="CHEBI:57453"/>
    </ligand>
</feature>
<feature type="domain" description="Serine hydroxymethyltransferase-like" evidence="5">
    <location>
        <begin position="3"/>
        <end position="377"/>
    </location>
</feature>
<keyword evidence="2 3" id="KW-0663">Pyridoxal phosphate</keyword>
<dbReference type="Proteomes" id="UP000272140">
    <property type="component" value="Unassembled WGS sequence"/>
</dbReference>
<reference evidence="7" key="1">
    <citation type="submission" date="2018-11" db="EMBL/GenBank/DDBJ databases">
        <title>FDA dAtabase for Regulatory Grade micrObial Sequences (FDA-ARGOS): Supporting development and validation of Infectious Disease Dx tests.</title>
        <authorList>
            <person name="Goldberg B."/>
            <person name="Campos J."/>
            <person name="Tallon L."/>
            <person name="Sadzewicz L."/>
            <person name="Zhao X."/>
            <person name="Vavikolanu K."/>
            <person name="Mehta A."/>
            <person name="Aluvathingal J."/>
            <person name="Nadendla S."/>
            <person name="Geyer C."/>
            <person name="Nandy P."/>
            <person name="Yan Y."/>
            <person name="Sichtig H."/>
        </authorList>
    </citation>
    <scope>NUCLEOTIDE SEQUENCE [LARGE SCALE GENOMIC DNA]</scope>
    <source>
        <strain evidence="7">FDAARGOS_544</strain>
    </source>
</reference>
<sequence>MSYSDTELHSLLDKELDRQRTTLSLIASENIVSETLLNAMGSSVVNKTVEGFPGQRYHAGCEVADELEELTISRARELFSAGYANVQPHSGTQANQAALAATARRGDRILSMTLADGGHLSHGARFNLSGVYYEAHHYSVDPATGLIDLDALRDLAKATRPAVLIAGASSYPRDIDYASFAAIAREVGAQLLVDIAHFAGLVAVGLLNDPVPYADVVTMSTYKGLRGPRGGLIVARDAELAARLRRGVFPFSQGTPAMNMIAAKSVCLHEALQPSFAEYGRRTLKSALRLADELLRLGVPLISGGTDTSMLMVDLRGRSVSGDLVTRRLESIGLLANRNLVPNDPRGPGETSGVRLSTAGIMSRGLPIESVDVVAMIVAAACADQMSESIAKECHDEIRALCEAWPLSARGARTN</sequence>
<evidence type="ECO:0000256" key="1">
    <source>
        <dbReference type="ARBA" id="ARBA00001933"/>
    </source>
</evidence>
<dbReference type="InterPro" id="IPR015422">
    <property type="entry name" value="PyrdxlP-dep_Trfase_small"/>
</dbReference>
<comment type="function">
    <text evidence="3">Catalyzes the reversible interconversion of serine and glycine with tetrahydrofolate (THF) serving as the one-carbon carrier. This reaction serves as the major source of one-carbon groups required for the biosynthesis of purines, thymidylate, methionine, and other important biomolecules.</text>
</comment>
<comment type="pathway">
    <text evidence="3">One-carbon metabolism; tetrahydrofolate interconversion.</text>
</comment>
<keyword evidence="6" id="KW-0032">Aminotransferase</keyword>
<comment type="similarity">
    <text evidence="3">Belongs to the SHMT family.</text>
</comment>
<dbReference type="InterPro" id="IPR049943">
    <property type="entry name" value="Ser_HO-MeTrfase-like"/>
</dbReference>
<dbReference type="PANTHER" id="PTHR11680:SF35">
    <property type="entry name" value="SERINE HYDROXYMETHYLTRANSFERASE 1"/>
    <property type="match status" value="1"/>
</dbReference>
<dbReference type="EC" id="2.1.2.1" evidence="3"/>
<comment type="catalytic activity">
    <reaction evidence="3">
        <text>(6R)-5,10-methylene-5,6,7,8-tetrahydrofolate + glycine + H2O = (6S)-5,6,7,8-tetrahydrofolate + L-serine</text>
        <dbReference type="Rhea" id="RHEA:15481"/>
        <dbReference type="ChEBI" id="CHEBI:15377"/>
        <dbReference type="ChEBI" id="CHEBI:15636"/>
        <dbReference type="ChEBI" id="CHEBI:33384"/>
        <dbReference type="ChEBI" id="CHEBI:57305"/>
        <dbReference type="ChEBI" id="CHEBI:57453"/>
        <dbReference type="EC" id="2.1.2.1"/>
    </reaction>
</comment>
<keyword evidence="3" id="KW-0554">One-carbon metabolism</keyword>
<dbReference type="NCBIfam" id="NF000586">
    <property type="entry name" value="PRK00011.1"/>
    <property type="match status" value="1"/>
</dbReference>
<dbReference type="RefSeq" id="WP_054928458.1">
    <property type="nucleotide sequence ID" value="NZ_RKIO01000003.1"/>
</dbReference>
<comment type="caution">
    <text evidence="6">The sequence shown here is derived from an EMBL/GenBank/DDBJ whole genome shotgun (WGS) entry which is preliminary data.</text>
</comment>
<dbReference type="PANTHER" id="PTHR11680">
    <property type="entry name" value="SERINE HYDROXYMETHYLTRANSFERASE"/>
    <property type="match status" value="1"/>
</dbReference>
<dbReference type="GO" id="GO:0019264">
    <property type="term" value="P:glycine biosynthetic process from serine"/>
    <property type="evidence" value="ECO:0007669"/>
    <property type="project" value="InterPro"/>
</dbReference>
<gene>
    <name evidence="3" type="primary">glyA</name>
    <name evidence="6" type="ORF">EGT41_18040</name>
</gene>
<dbReference type="Gene3D" id="3.40.640.10">
    <property type="entry name" value="Type I PLP-dependent aspartate aminotransferase-like (Major domain)"/>
    <property type="match status" value="1"/>
</dbReference>
<feature type="modified residue" description="N6-(pyridoxal phosphate)lysine" evidence="3 4">
    <location>
        <position position="223"/>
    </location>
</feature>